<name>A0A0A8JYZ2_9HYPH</name>
<sequence>MTYVLAYVATAITFLFLDFIWLGYVAKPLYQQEIGPLLLEKFNASAAVGFYLVFIAGVVIFAVAPALQGGTWRTALLYGAMFGFFAYATYDMTNLATLQGWSPTLTVVDIAWGTFLTGTAAVAGYSATRALTGT</sequence>
<feature type="transmembrane region" description="Helical" evidence="1">
    <location>
        <begin position="110"/>
        <end position="128"/>
    </location>
</feature>
<keyword evidence="1" id="KW-0472">Membrane</keyword>
<dbReference type="OrthoDB" id="166547at2"/>
<protein>
    <recommendedName>
        <fullName evidence="4">Transmembrane protein</fullName>
    </recommendedName>
</protein>
<keyword evidence="3" id="KW-1185">Reference proteome</keyword>
<organism evidence="2 3">
    <name type="scientific">Methyloceanibacter caenitepidi</name>
    <dbReference type="NCBI Taxonomy" id="1384459"/>
    <lineage>
        <taxon>Bacteria</taxon>
        <taxon>Pseudomonadati</taxon>
        <taxon>Pseudomonadota</taxon>
        <taxon>Alphaproteobacteria</taxon>
        <taxon>Hyphomicrobiales</taxon>
        <taxon>Hyphomicrobiaceae</taxon>
        <taxon>Methyloceanibacter</taxon>
    </lineage>
</organism>
<proteinExistence type="predicted"/>
<dbReference type="InterPro" id="IPR018687">
    <property type="entry name" value="DUF2177_membr"/>
</dbReference>
<dbReference type="STRING" id="1384459.GL4_0171"/>
<evidence type="ECO:0000313" key="3">
    <source>
        <dbReference type="Proteomes" id="UP000031643"/>
    </source>
</evidence>
<keyword evidence="1" id="KW-0812">Transmembrane</keyword>
<dbReference type="Pfam" id="PF09945">
    <property type="entry name" value="DUF2177"/>
    <property type="match status" value="1"/>
</dbReference>
<feature type="transmembrane region" description="Helical" evidence="1">
    <location>
        <begin position="46"/>
        <end position="67"/>
    </location>
</feature>
<dbReference type="HOGENOM" id="CLU_140354_0_0_5"/>
<gene>
    <name evidence="2" type="ORF">GL4_0171</name>
</gene>
<evidence type="ECO:0008006" key="4">
    <source>
        <dbReference type="Google" id="ProtNLM"/>
    </source>
</evidence>
<dbReference type="RefSeq" id="WP_045363501.1">
    <property type="nucleotide sequence ID" value="NZ_AP014648.1"/>
</dbReference>
<dbReference type="EMBL" id="AP014648">
    <property type="protein sequence ID" value="BAQ15641.1"/>
    <property type="molecule type" value="Genomic_DNA"/>
</dbReference>
<evidence type="ECO:0000256" key="1">
    <source>
        <dbReference type="SAM" id="Phobius"/>
    </source>
</evidence>
<accession>A0A0A8JYZ2</accession>
<feature type="transmembrane region" description="Helical" evidence="1">
    <location>
        <begin position="74"/>
        <end position="90"/>
    </location>
</feature>
<reference evidence="2 3" key="1">
    <citation type="submission" date="2014-09" db="EMBL/GenBank/DDBJ databases">
        <title>Genome sequencing of Methyloceanibacter caenitepidi Gela4.</title>
        <authorList>
            <person name="Takeuchi M."/>
            <person name="Susumu S."/>
            <person name="Kamagata Y."/>
            <person name="Oshima K."/>
            <person name="Hattori M."/>
            <person name="Iwasaki W."/>
        </authorList>
    </citation>
    <scope>NUCLEOTIDE SEQUENCE [LARGE SCALE GENOMIC DNA]</scope>
    <source>
        <strain evidence="2 3">Gela4</strain>
    </source>
</reference>
<dbReference type="AlphaFoldDB" id="A0A0A8JYZ2"/>
<keyword evidence="1" id="KW-1133">Transmembrane helix</keyword>
<evidence type="ECO:0000313" key="2">
    <source>
        <dbReference type="EMBL" id="BAQ15641.1"/>
    </source>
</evidence>
<dbReference type="Proteomes" id="UP000031643">
    <property type="component" value="Chromosome"/>
</dbReference>
<dbReference type="KEGG" id="mcg:GL4_0171"/>
<feature type="transmembrane region" description="Helical" evidence="1">
    <location>
        <begin position="7"/>
        <end position="26"/>
    </location>
</feature>